<evidence type="ECO:0000259" key="2">
    <source>
        <dbReference type="Pfam" id="PF02357"/>
    </source>
</evidence>
<dbReference type="SUPFAM" id="SSF82679">
    <property type="entry name" value="N-utilization substance G protein NusG, N-terminal domain"/>
    <property type="match status" value="1"/>
</dbReference>
<proteinExistence type="predicted"/>
<feature type="domain" description="NusG-like N-terminal" evidence="2">
    <location>
        <begin position="9"/>
        <end position="106"/>
    </location>
</feature>
<dbReference type="Gene3D" id="3.30.70.940">
    <property type="entry name" value="NusG, N-terminal domain"/>
    <property type="match status" value="1"/>
</dbReference>
<dbReference type="Pfam" id="PF02357">
    <property type="entry name" value="NusG"/>
    <property type="match status" value="1"/>
</dbReference>
<organism evidence="3">
    <name type="scientific">gut metagenome</name>
    <dbReference type="NCBI Taxonomy" id="749906"/>
    <lineage>
        <taxon>unclassified sequences</taxon>
        <taxon>metagenomes</taxon>
        <taxon>organismal metagenomes</taxon>
    </lineage>
</organism>
<dbReference type="EMBL" id="AMCI01000933">
    <property type="protein sequence ID" value="EJX07237.1"/>
    <property type="molecule type" value="Genomic_DNA"/>
</dbReference>
<comment type="caution">
    <text evidence="3">The sequence shown here is derived from an EMBL/GenBank/DDBJ whole genome shotgun (WGS) entry which is preliminary data.</text>
</comment>
<keyword evidence="1" id="KW-0804">Transcription</keyword>
<dbReference type="InterPro" id="IPR006645">
    <property type="entry name" value="NGN-like_dom"/>
</dbReference>
<reference evidence="3" key="1">
    <citation type="journal article" date="2012" name="PLoS ONE">
        <title>Gene sets for utilization of primary and secondary nutrition supplies in the distal gut of endangered iberian lynx.</title>
        <authorList>
            <person name="Alcaide M."/>
            <person name="Messina E."/>
            <person name="Richter M."/>
            <person name="Bargiela R."/>
            <person name="Peplies J."/>
            <person name="Huws S.A."/>
            <person name="Newbold C.J."/>
            <person name="Golyshin P.N."/>
            <person name="Simon M.A."/>
            <person name="Lopez G."/>
            <person name="Yakimov M.M."/>
            <person name="Ferrer M."/>
        </authorList>
    </citation>
    <scope>NUCLEOTIDE SEQUENCE</scope>
</reference>
<name>J9GI55_9ZZZZ</name>
<protein>
    <submittedName>
        <fullName evidence="3">Protein containing Transcription antitermination protein, NusG</fullName>
    </submittedName>
</protein>
<dbReference type="NCBIfam" id="NF033644">
    <property type="entry name" value="antiterm_UpxY"/>
    <property type="match status" value="1"/>
</dbReference>
<evidence type="ECO:0000256" key="1">
    <source>
        <dbReference type="ARBA" id="ARBA00023163"/>
    </source>
</evidence>
<sequence length="179" mass="21184">MPKENTEQQWYVMRDLKRRNAKEPAYKQLQESGVKVFVPMKWQLVIRKGKKVREEVPFIQDLLFVCDSRQHLDPIVEKNRTLQYRWLRNTYREPMTVSDSEMEKFMFAISQSESPRYYLPEEITPQMYGRKIKIIGGSLNGYEGALITKKGSKSRWLLIEIKDCLAAGVEVLPEYIQFV</sequence>
<accession>J9GI55</accession>
<dbReference type="CDD" id="cd09895">
    <property type="entry name" value="NGN_SP_UpxY"/>
    <property type="match status" value="1"/>
</dbReference>
<evidence type="ECO:0000313" key="3">
    <source>
        <dbReference type="EMBL" id="EJX07237.1"/>
    </source>
</evidence>
<gene>
    <name evidence="3" type="ORF">EVA_04654</name>
</gene>
<dbReference type="InterPro" id="IPR036735">
    <property type="entry name" value="NGN_dom_sf"/>
</dbReference>
<dbReference type="AlphaFoldDB" id="J9GI55"/>
<dbReference type="GO" id="GO:0006354">
    <property type="term" value="P:DNA-templated transcription elongation"/>
    <property type="evidence" value="ECO:0007669"/>
    <property type="project" value="InterPro"/>
</dbReference>